<gene>
    <name evidence="1" type="ORF">ALEPTO_LOCUS11443</name>
</gene>
<dbReference type="EMBL" id="CAJVPS010018428">
    <property type="protein sequence ID" value="CAG8697412.1"/>
    <property type="molecule type" value="Genomic_DNA"/>
</dbReference>
<protein>
    <submittedName>
        <fullName evidence="1">1359_t:CDS:1</fullName>
    </submittedName>
</protein>
<sequence>HSTTPDHVKKANPNARHRFYFDLDPKKKKMSNLELEMNIDRNNLIWKL</sequence>
<dbReference type="Proteomes" id="UP000789508">
    <property type="component" value="Unassembled WGS sequence"/>
</dbReference>
<organism evidence="1 2">
    <name type="scientific">Ambispora leptoticha</name>
    <dbReference type="NCBI Taxonomy" id="144679"/>
    <lineage>
        <taxon>Eukaryota</taxon>
        <taxon>Fungi</taxon>
        <taxon>Fungi incertae sedis</taxon>
        <taxon>Mucoromycota</taxon>
        <taxon>Glomeromycotina</taxon>
        <taxon>Glomeromycetes</taxon>
        <taxon>Archaeosporales</taxon>
        <taxon>Ambisporaceae</taxon>
        <taxon>Ambispora</taxon>
    </lineage>
</organism>
<name>A0A9N9HN22_9GLOM</name>
<reference evidence="1" key="1">
    <citation type="submission" date="2021-06" db="EMBL/GenBank/DDBJ databases">
        <authorList>
            <person name="Kallberg Y."/>
            <person name="Tangrot J."/>
            <person name="Rosling A."/>
        </authorList>
    </citation>
    <scope>NUCLEOTIDE SEQUENCE</scope>
    <source>
        <strain evidence="1">FL130A</strain>
    </source>
</reference>
<accession>A0A9N9HN22</accession>
<evidence type="ECO:0000313" key="2">
    <source>
        <dbReference type="Proteomes" id="UP000789508"/>
    </source>
</evidence>
<feature type="non-terminal residue" evidence="1">
    <location>
        <position position="1"/>
    </location>
</feature>
<keyword evidence="2" id="KW-1185">Reference proteome</keyword>
<comment type="caution">
    <text evidence="1">The sequence shown here is derived from an EMBL/GenBank/DDBJ whole genome shotgun (WGS) entry which is preliminary data.</text>
</comment>
<dbReference type="AlphaFoldDB" id="A0A9N9HN22"/>
<evidence type="ECO:0000313" key="1">
    <source>
        <dbReference type="EMBL" id="CAG8697412.1"/>
    </source>
</evidence>
<proteinExistence type="predicted"/>